<gene>
    <name evidence="2" type="ORF">HGRIS_011754</name>
</gene>
<dbReference type="InterPro" id="IPR036047">
    <property type="entry name" value="F-box-like_dom_sf"/>
</dbReference>
<evidence type="ECO:0000313" key="2">
    <source>
        <dbReference type="EMBL" id="KAL0960112.1"/>
    </source>
</evidence>
<dbReference type="Gene3D" id="1.20.1280.50">
    <property type="match status" value="1"/>
</dbReference>
<proteinExistence type="predicted"/>
<dbReference type="EMBL" id="JASNQZ010000002">
    <property type="protein sequence ID" value="KAL0960112.1"/>
    <property type="molecule type" value="Genomic_DNA"/>
</dbReference>
<evidence type="ECO:0008006" key="4">
    <source>
        <dbReference type="Google" id="ProtNLM"/>
    </source>
</evidence>
<protein>
    <recommendedName>
        <fullName evidence="4">F-box domain-containing protein</fullName>
    </recommendedName>
</protein>
<evidence type="ECO:0000313" key="3">
    <source>
        <dbReference type="Proteomes" id="UP001556367"/>
    </source>
</evidence>
<sequence length="558" mass="63147">MLDFETLPHTSNPADTSQARDNVPGQTVRDEALTTTGPDPPSLIAQFPTEILIQIFEKTVSVDLVTDTWDERHVEIPPRAVGASGCPGFAQVCQQWRSIALDSPSLWRYICMTDPAKWITEQLLRAQTKPLTLWHFVESDTFVQGTDPFPRVAFSEPWRIEEIIICTNREHIFACKGLQQSYPMLRRVTLFSQARRETFAVRLSFNGYASILGGSAPHLRELCMFDCQPSHTSPVFQALTKLSMAFSRHYYSTKLSLNDILICLQGIPQLEEFYLNDKHSKALSRDHLSEWNAEVHLKRLRVIEIVGRHEICVILLYIDCPDICLARLDIDANFSNHDLAFHAICRLAAFIAGGCPTIESLRFDWKRTISEWSIELQGCGKQPRTLSFRFHSHYSPGHPDESLVHLCEVMPCERLDTLHVGGFFQLSESQWKRIFARTPGVTKVSIATYSQSFTDTLSSISTSSHGCHSLPLPSLQSIALQSCRLSRNSPPSSARYDSLRNAILTRLPCEGNALHQVDISDCRISKKTIEELRSTITVRWDGHRKGHPEFSGIQPDGW</sequence>
<reference evidence="3" key="1">
    <citation type="submission" date="2024-06" db="EMBL/GenBank/DDBJ databases">
        <title>Multi-omics analyses provide insights into the biosynthesis of the anticancer antibiotic pleurotin in Hohenbuehelia grisea.</title>
        <authorList>
            <person name="Weaver J.A."/>
            <person name="Alberti F."/>
        </authorList>
    </citation>
    <scope>NUCLEOTIDE SEQUENCE [LARGE SCALE GENOMIC DNA]</scope>
    <source>
        <strain evidence="3">T-177</strain>
    </source>
</reference>
<feature type="region of interest" description="Disordered" evidence="1">
    <location>
        <begin position="1"/>
        <end position="25"/>
    </location>
</feature>
<keyword evidence="3" id="KW-1185">Reference proteome</keyword>
<comment type="caution">
    <text evidence="2">The sequence shown here is derived from an EMBL/GenBank/DDBJ whole genome shotgun (WGS) entry which is preliminary data.</text>
</comment>
<dbReference type="InterPro" id="IPR032675">
    <property type="entry name" value="LRR_dom_sf"/>
</dbReference>
<evidence type="ECO:0000256" key="1">
    <source>
        <dbReference type="SAM" id="MobiDB-lite"/>
    </source>
</evidence>
<name>A0ABR3JX24_9AGAR</name>
<dbReference type="Proteomes" id="UP001556367">
    <property type="component" value="Unassembled WGS sequence"/>
</dbReference>
<dbReference type="SUPFAM" id="SSF81383">
    <property type="entry name" value="F-box domain"/>
    <property type="match status" value="1"/>
</dbReference>
<accession>A0ABR3JX24</accession>
<feature type="compositionally biased region" description="Polar residues" evidence="1">
    <location>
        <begin position="8"/>
        <end position="20"/>
    </location>
</feature>
<dbReference type="Gene3D" id="3.80.10.10">
    <property type="entry name" value="Ribonuclease Inhibitor"/>
    <property type="match status" value="1"/>
</dbReference>
<dbReference type="SUPFAM" id="SSF52047">
    <property type="entry name" value="RNI-like"/>
    <property type="match status" value="1"/>
</dbReference>
<organism evidence="2 3">
    <name type="scientific">Hohenbuehelia grisea</name>
    <dbReference type="NCBI Taxonomy" id="104357"/>
    <lineage>
        <taxon>Eukaryota</taxon>
        <taxon>Fungi</taxon>
        <taxon>Dikarya</taxon>
        <taxon>Basidiomycota</taxon>
        <taxon>Agaricomycotina</taxon>
        <taxon>Agaricomycetes</taxon>
        <taxon>Agaricomycetidae</taxon>
        <taxon>Agaricales</taxon>
        <taxon>Pleurotineae</taxon>
        <taxon>Pleurotaceae</taxon>
        <taxon>Hohenbuehelia</taxon>
    </lineage>
</organism>